<dbReference type="GO" id="GO:0005506">
    <property type="term" value="F:iron ion binding"/>
    <property type="evidence" value="ECO:0007669"/>
    <property type="project" value="InterPro"/>
</dbReference>
<gene>
    <name evidence="3" type="ORF">THRCLA_22342</name>
</gene>
<evidence type="ECO:0000256" key="1">
    <source>
        <dbReference type="SAM" id="Phobius"/>
    </source>
</evidence>
<keyword evidence="4" id="KW-1185">Reference proteome</keyword>
<dbReference type="InterPro" id="IPR006694">
    <property type="entry name" value="Fatty_acid_hydroxylase"/>
</dbReference>
<dbReference type="Pfam" id="PF04116">
    <property type="entry name" value="FA_hydroxylase"/>
    <property type="match status" value="1"/>
</dbReference>
<dbReference type="OrthoDB" id="72929at2759"/>
<feature type="domain" description="Fatty acid hydroxylase" evidence="2">
    <location>
        <begin position="139"/>
        <end position="249"/>
    </location>
</feature>
<dbReference type="GO" id="GO:0016491">
    <property type="term" value="F:oxidoreductase activity"/>
    <property type="evidence" value="ECO:0007669"/>
    <property type="project" value="InterPro"/>
</dbReference>
<evidence type="ECO:0000313" key="3">
    <source>
        <dbReference type="EMBL" id="OQR93127.1"/>
    </source>
</evidence>
<feature type="transmembrane region" description="Helical" evidence="1">
    <location>
        <begin position="200"/>
        <end position="217"/>
    </location>
</feature>
<feature type="transmembrane region" description="Helical" evidence="1">
    <location>
        <begin position="89"/>
        <end position="113"/>
    </location>
</feature>
<proteinExistence type="predicted"/>
<sequence length="270" mass="31457">MNTHGPFSWLVRESQERPPLSILFGWPYFCISQAILLINLFYCVPFGRTLGNFFETILLTICGVILDALSSNSFSYNIQTLRLNGFSDWYVFGSMIINWVNGQTASVVVFRYIAGPDEIVKLFDISSYTIMTIAQVFMNLTCTEILFYFAHRYLHENWPSLHLMHHCCLRTTGSSNLIFHPLDLMIEFGGPGMILFFNHYIFWNQNVITLLVSYLYVQIHYTLNHNEWISTYHKSHHSQLDAAYAVYLKIRGQPEKDKLRKLIKRPAKSE</sequence>
<organism evidence="3 4">
    <name type="scientific">Thraustotheca clavata</name>
    <dbReference type="NCBI Taxonomy" id="74557"/>
    <lineage>
        <taxon>Eukaryota</taxon>
        <taxon>Sar</taxon>
        <taxon>Stramenopiles</taxon>
        <taxon>Oomycota</taxon>
        <taxon>Saprolegniomycetes</taxon>
        <taxon>Saprolegniales</taxon>
        <taxon>Achlyaceae</taxon>
        <taxon>Thraustotheca</taxon>
    </lineage>
</organism>
<dbReference type="EMBL" id="JNBS01002276">
    <property type="protein sequence ID" value="OQR93127.1"/>
    <property type="molecule type" value="Genomic_DNA"/>
</dbReference>
<protein>
    <recommendedName>
        <fullName evidence="2">Fatty acid hydroxylase domain-containing protein</fullName>
    </recommendedName>
</protein>
<evidence type="ECO:0000259" key="2">
    <source>
        <dbReference type="Pfam" id="PF04116"/>
    </source>
</evidence>
<reference evidence="3 4" key="1">
    <citation type="journal article" date="2014" name="Genome Biol. Evol.">
        <title>The secreted proteins of Achlya hypogyna and Thraustotheca clavata identify the ancestral oomycete secretome and reveal gene acquisitions by horizontal gene transfer.</title>
        <authorList>
            <person name="Misner I."/>
            <person name="Blouin N."/>
            <person name="Leonard G."/>
            <person name="Richards T.A."/>
            <person name="Lane C.E."/>
        </authorList>
    </citation>
    <scope>NUCLEOTIDE SEQUENCE [LARGE SCALE GENOMIC DNA]</scope>
    <source>
        <strain evidence="3 4">ATCC 34112</strain>
    </source>
</reference>
<dbReference type="AlphaFoldDB" id="A0A1V9Z5E2"/>
<keyword evidence="1" id="KW-0472">Membrane</keyword>
<keyword evidence="1" id="KW-1133">Transmembrane helix</keyword>
<dbReference type="GO" id="GO:0008610">
    <property type="term" value="P:lipid biosynthetic process"/>
    <property type="evidence" value="ECO:0007669"/>
    <property type="project" value="InterPro"/>
</dbReference>
<evidence type="ECO:0000313" key="4">
    <source>
        <dbReference type="Proteomes" id="UP000243217"/>
    </source>
</evidence>
<name>A0A1V9Z5E2_9STRA</name>
<accession>A0A1V9Z5E2</accession>
<feature type="transmembrane region" description="Helical" evidence="1">
    <location>
        <begin position="49"/>
        <end position="69"/>
    </location>
</feature>
<dbReference type="Proteomes" id="UP000243217">
    <property type="component" value="Unassembled WGS sequence"/>
</dbReference>
<comment type="caution">
    <text evidence="3">The sequence shown here is derived from an EMBL/GenBank/DDBJ whole genome shotgun (WGS) entry which is preliminary data.</text>
</comment>
<keyword evidence="1" id="KW-0812">Transmembrane</keyword>
<feature type="transmembrane region" description="Helical" evidence="1">
    <location>
        <begin position="20"/>
        <end position="42"/>
    </location>
</feature>
<feature type="transmembrane region" description="Helical" evidence="1">
    <location>
        <begin position="125"/>
        <end position="150"/>
    </location>
</feature>